<keyword evidence="11" id="KW-1185">Reference proteome</keyword>
<gene>
    <name evidence="10" type="ORF">RM423_14475</name>
</gene>
<reference evidence="11" key="1">
    <citation type="submission" date="2023-07" db="EMBL/GenBank/DDBJ databases">
        <title>30 novel species of actinomycetes from the DSMZ collection.</title>
        <authorList>
            <person name="Nouioui I."/>
        </authorList>
    </citation>
    <scope>NUCLEOTIDE SEQUENCE [LARGE SCALE GENOMIC DNA]</scope>
    <source>
        <strain evidence="11">DSM 44399</strain>
    </source>
</reference>
<feature type="domain" description="Prepilin type IV endopeptidase peptidase" evidence="8">
    <location>
        <begin position="106"/>
        <end position="218"/>
    </location>
</feature>
<feature type="transmembrane region" description="Helical" evidence="7">
    <location>
        <begin position="155"/>
        <end position="177"/>
    </location>
</feature>
<keyword evidence="4 7" id="KW-0812">Transmembrane</keyword>
<evidence type="ECO:0000256" key="1">
    <source>
        <dbReference type="ARBA" id="ARBA00004651"/>
    </source>
</evidence>
<dbReference type="PANTHER" id="PTHR30487">
    <property type="entry name" value="TYPE 4 PREPILIN-LIKE PROTEINS LEADER PEPTIDE-PROCESSING ENZYME"/>
    <property type="match status" value="1"/>
</dbReference>
<dbReference type="Gene3D" id="1.20.120.1220">
    <property type="match status" value="1"/>
</dbReference>
<dbReference type="PANTHER" id="PTHR30487:SF0">
    <property type="entry name" value="PREPILIN LEADER PEPTIDASE_N-METHYLTRANSFERASE-RELATED"/>
    <property type="match status" value="1"/>
</dbReference>
<dbReference type="RefSeq" id="WP_311423747.1">
    <property type="nucleotide sequence ID" value="NZ_JAVREH010000020.1"/>
</dbReference>
<evidence type="ECO:0000313" key="11">
    <source>
        <dbReference type="Proteomes" id="UP001183176"/>
    </source>
</evidence>
<evidence type="ECO:0000256" key="3">
    <source>
        <dbReference type="ARBA" id="ARBA00022475"/>
    </source>
</evidence>
<dbReference type="EMBL" id="JAVREH010000020">
    <property type="protein sequence ID" value="MDT0262597.1"/>
    <property type="molecule type" value="Genomic_DNA"/>
</dbReference>
<sequence>MPILIAAAALLGLAIGSFLNVVIHRMPLEQSLSTPGSHCPTCGSSIRARHNVPLLGWLMLKGRCADCRSPISPRYPLVELATGALFVAVTLQAHRLHELPALPALLFFTAIGIALSLIDLDVHRLPNSIVIPSYPVLALMLTVAAVVADDPAALVRAGIGGLALFGGYFVLAFAYPAGMGFGDVKLAGIIGGILGFLSYQALIVGAFAAFLLGGVVGIAVLLSRAGSRKTALPFGPFMIAGTLIALFTAPQIAGAYTDLVFNA</sequence>
<feature type="transmembrane region" description="Helical" evidence="7">
    <location>
        <begin position="234"/>
        <end position="253"/>
    </location>
</feature>
<keyword evidence="5 7" id="KW-1133">Transmembrane helix</keyword>
<name>A0ABU2JCC6_9ACTN</name>
<evidence type="ECO:0000256" key="7">
    <source>
        <dbReference type="SAM" id="Phobius"/>
    </source>
</evidence>
<comment type="similarity">
    <text evidence="2">Belongs to the peptidase A24 family.</text>
</comment>
<evidence type="ECO:0000256" key="4">
    <source>
        <dbReference type="ARBA" id="ARBA00022692"/>
    </source>
</evidence>
<feature type="transmembrane region" description="Helical" evidence="7">
    <location>
        <begin position="100"/>
        <end position="118"/>
    </location>
</feature>
<dbReference type="Pfam" id="PF06750">
    <property type="entry name" value="A24_N_bact"/>
    <property type="match status" value="1"/>
</dbReference>
<dbReference type="Pfam" id="PF01478">
    <property type="entry name" value="Peptidase_A24"/>
    <property type="match status" value="1"/>
</dbReference>
<feature type="domain" description="Prepilin peptidase A24 N-terminal" evidence="9">
    <location>
        <begin position="10"/>
        <end position="92"/>
    </location>
</feature>
<keyword evidence="6 7" id="KW-0472">Membrane</keyword>
<accession>A0ABU2JCC6</accession>
<dbReference type="InterPro" id="IPR010627">
    <property type="entry name" value="Prepilin_pept_A24_N"/>
</dbReference>
<evidence type="ECO:0000256" key="6">
    <source>
        <dbReference type="ARBA" id="ARBA00023136"/>
    </source>
</evidence>
<evidence type="ECO:0000256" key="2">
    <source>
        <dbReference type="ARBA" id="ARBA00005801"/>
    </source>
</evidence>
<feature type="transmembrane region" description="Helical" evidence="7">
    <location>
        <begin position="197"/>
        <end position="222"/>
    </location>
</feature>
<proteinExistence type="inferred from homology"/>
<dbReference type="Proteomes" id="UP001183176">
    <property type="component" value="Unassembled WGS sequence"/>
</dbReference>
<evidence type="ECO:0000313" key="10">
    <source>
        <dbReference type="EMBL" id="MDT0262597.1"/>
    </source>
</evidence>
<evidence type="ECO:0000259" key="8">
    <source>
        <dbReference type="Pfam" id="PF01478"/>
    </source>
</evidence>
<dbReference type="InterPro" id="IPR000045">
    <property type="entry name" value="Prepilin_IV_endopep_pep"/>
</dbReference>
<comment type="subcellular location">
    <subcellularLocation>
        <location evidence="1">Cell membrane</location>
        <topology evidence="1">Multi-pass membrane protein</topology>
    </subcellularLocation>
</comment>
<comment type="caution">
    <text evidence="10">The sequence shown here is derived from an EMBL/GenBank/DDBJ whole genome shotgun (WGS) entry which is preliminary data.</text>
</comment>
<keyword evidence="3" id="KW-1003">Cell membrane</keyword>
<protein>
    <submittedName>
        <fullName evidence="10">Prepilin peptidase</fullName>
    </submittedName>
</protein>
<evidence type="ECO:0000256" key="5">
    <source>
        <dbReference type="ARBA" id="ARBA00022989"/>
    </source>
</evidence>
<organism evidence="10 11">
    <name type="scientific">Jatrophihabitans lederbergiae</name>
    <dbReference type="NCBI Taxonomy" id="3075547"/>
    <lineage>
        <taxon>Bacteria</taxon>
        <taxon>Bacillati</taxon>
        <taxon>Actinomycetota</taxon>
        <taxon>Actinomycetes</taxon>
        <taxon>Jatrophihabitantales</taxon>
        <taxon>Jatrophihabitantaceae</taxon>
        <taxon>Jatrophihabitans</taxon>
    </lineage>
</organism>
<dbReference type="InterPro" id="IPR050882">
    <property type="entry name" value="Prepilin_peptidase/N-MTase"/>
</dbReference>
<evidence type="ECO:0000259" key="9">
    <source>
        <dbReference type="Pfam" id="PF06750"/>
    </source>
</evidence>
<feature type="transmembrane region" description="Helical" evidence="7">
    <location>
        <begin position="130"/>
        <end position="148"/>
    </location>
</feature>